<gene>
    <name evidence="1" type="ORF">D5086_028596</name>
</gene>
<evidence type="ECO:0000313" key="1">
    <source>
        <dbReference type="EMBL" id="KAL3568706.1"/>
    </source>
</evidence>
<comment type="caution">
    <text evidence="1">The sequence shown here is derived from an EMBL/GenBank/DDBJ whole genome shotgun (WGS) entry which is preliminary data.</text>
</comment>
<evidence type="ECO:0000313" key="2">
    <source>
        <dbReference type="Proteomes" id="UP000309997"/>
    </source>
</evidence>
<proteinExistence type="predicted"/>
<dbReference type="Proteomes" id="UP000309997">
    <property type="component" value="Unassembled WGS sequence"/>
</dbReference>
<protein>
    <submittedName>
        <fullName evidence="1">Uncharacterized protein</fullName>
    </submittedName>
</protein>
<name>A0ACC4ARB1_POPAL</name>
<reference evidence="1 2" key="1">
    <citation type="journal article" date="2024" name="Plant Biotechnol. J.">
        <title>Genome and CRISPR/Cas9 system of a widespread forest tree (Populus alba) in the world.</title>
        <authorList>
            <person name="Liu Y.J."/>
            <person name="Jiang P.F."/>
            <person name="Han X.M."/>
            <person name="Li X.Y."/>
            <person name="Wang H.M."/>
            <person name="Wang Y.J."/>
            <person name="Wang X.X."/>
            <person name="Zeng Q.Y."/>
        </authorList>
    </citation>
    <scope>NUCLEOTIDE SEQUENCE [LARGE SCALE GENOMIC DNA]</scope>
    <source>
        <strain evidence="2">cv. PAL-ZL1</strain>
    </source>
</reference>
<dbReference type="EMBL" id="RCHU02000016">
    <property type="protein sequence ID" value="KAL3568706.1"/>
    <property type="molecule type" value="Genomic_DNA"/>
</dbReference>
<accession>A0ACC4ARB1</accession>
<sequence>MKVRIVAVFSHGSVYENLRGAFVFISDMRQCQCLQTEEHRISVSLLQFPPEQAREIFKGGRLVALETDRTVMHQDKKDLPFVHNVISNINTRINFVCTFLCCNLYLLPPLKVTKELKS</sequence>
<organism evidence="1 2">
    <name type="scientific">Populus alba</name>
    <name type="common">White poplar</name>
    <dbReference type="NCBI Taxonomy" id="43335"/>
    <lineage>
        <taxon>Eukaryota</taxon>
        <taxon>Viridiplantae</taxon>
        <taxon>Streptophyta</taxon>
        <taxon>Embryophyta</taxon>
        <taxon>Tracheophyta</taxon>
        <taxon>Spermatophyta</taxon>
        <taxon>Magnoliopsida</taxon>
        <taxon>eudicotyledons</taxon>
        <taxon>Gunneridae</taxon>
        <taxon>Pentapetalae</taxon>
        <taxon>rosids</taxon>
        <taxon>fabids</taxon>
        <taxon>Malpighiales</taxon>
        <taxon>Salicaceae</taxon>
        <taxon>Saliceae</taxon>
        <taxon>Populus</taxon>
    </lineage>
</organism>
<keyword evidence="2" id="KW-1185">Reference proteome</keyword>